<evidence type="ECO:0000313" key="2">
    <source>
        <dbReference type="EMBL" id="AND38727.1"/>
    </source>
</evidence>
<sequence>MFYIAIFFQYVAQYMKTRMQYRADLFVEILSDLLFQAVNLIFILVVFGHTTLLGGWTRDEIIFIYGFFLVPYALFSSFFNIWDFNERYIVKGELDRILTRPIHSLFQIVLERMELESLFGAVTGIAVMIYAGNSLGLEISWTDPFLFFLFVIGGMLVYGGIFVMIACISFWADARTSIMPMMYNIGNYGRYPVDIYNSVIRFVLTWVLPFAFVGVYPASYFLGKEEWFLYSFLTPVIGIVFFSISILAWNSGVKRYRGAGN</sequence>
<keyword evidence="1" id="KW-0472">Membrane</keyword>
<dbReference type="PANTHER" id="PTHR36833:SF1">
    <property type="entry name" value="INTEGRAL MEMBRANE TRANSPORT PROTEIN"/>
    <property type="match status" value="1"/>
</dbReference>
<evidence type="ECO:0000256" key="1">
    <source>
        <dbReference type="SAM" id="Phobius"/>
    </source>
</evidence>
<dbReference type="AlphaFoldDB" id="A0A160M834"/>
<feature type="transmembrane region" description="Helical" evidence="1">
    <location>
        <begin position="115"/>
        <end position="133"/>
    </location>
</feature>
<keyword evidence="1" id="KW-0812">Transmembrane</keyword>
<dbReference type="STRING" id="1196031.A361_06180"/>
<dbReference type="EMBL" id="CP015506">
    <property type="protein sequence ID" value="AND38727.1"/>
    <property type="molecule type" value="Genomic_DNA"/>
</dbReference>
<organism evidence="2 3">
    <name type="scientific">Cytobacillus oceanisediminis 2691</name>
    <dbReference type="NCBI Taxonomy" id="1196031"/>
    <lineage>
        <taxon>Bacteria</taxon>
        <taxon>Bacillati</taxon>
        <taxon>Bacillota</taxon>
        <taxon>Bacilli</taxon>
        <taxon>Bacillales</taxon>
        <taxon>Bacillaceae</taxon>
        <taxon>Cytobacillus</taxon>
    </lineage>
</organism>
<keyword evidence="1" id="KW-1133">Transmembrane helix</keyword>
<feature type="transmembrane region" description="Helical" evidence="1">
    <location>
        <begin position="25"/>
        <end position="49"/>
    </location>
</feature>
<feature type="transmembrane region" description="Helical" evidence="1">
    <location>
        <begin position="145"/>
        <end position="172"/>
    </location>
</feature>
<reference evidence="2 3" key="1">
    <citation type="submission" date="2016-04" db="EMBL/GenBank/DDBJ databases">
        <title>Complete genome sequence of Bacillus oceanisediminis strain 2691.</title>
        <authorList>
            <person name="Jeong H."/>
            <person name="Kim H.J."/>
            <person name="Lee D.-W."/>
        </authorList>
    </citation>
    <scope>NUCLEOTIDE SEQUENCE [LARGE SCALE GENOMIC DNA]</scope>
    <source>
        <strain evidence="2 3">2691</strain>
    </source>
</reference>
<dbReference type="Pfam" id="PF06182">
    <property type="entry name" value="ABC2_membrane_6"/>
    <property type="match status" value="1"/>
</dbReference>
<dbReference type="eggNOG" id="COG3694">
    <property type="taxonomic scope" value="Bacteria"/>
</dbReference>
<dbReference type="PANTHER" id="PTHR36833">
    <property type="entry name" value="SLR0610 PROTEIN-RELATED"/>
    <property type="match status" value="1"/>
</dbReference>
<evidence type="ECO:0000313" key="3">
    <source>
        <dbReference type="Proteomes" id="UP000077856"/>
    </source>
</evidence>
<name>A0A160M834_9BACI</name>
<protein>
    <submittedName>
        <fullName evidence="2">ABC transporter permease</fullName>
    </submittedName>
</protein>
<gene>
    <name evidence="2" type="ORF">A361_06180</name>
</gene>
<proteinExistence type="predicted"/>
<accession>A0A160M834</accession>
<feature type="transmembrane region" description="Helical" evidence="1">
    <location>
        <begin position="199"/>
        <end position="221"/>
    </location>
</feature>
<dbReference type="InterPro" id="IPR010390">
    <property type="entry name" value="ABC-2_transporter-like"/>
</dbReference>
<feature type="transmembrane region" description="Helical" evidence="1">
    <location>
        <begin position="227"/>
        <end position="249"/>
    </location>
</feature>
<dbReference type="RefSeq" id="WP_009335853.1">
    <property type="nucleotide sequence ID" value="NZ_CP015506.1"/>
</dbReference>
<feature type="transmembrane region" description="Helical" evidence="1">
    <location>
        <begin position="61"/>
        <end position="82"/>
    </location>
</feature>
<dbReference type="KEGG" id="bon:A361_06180"/>
<dbReference type="Proteomes" id="UP000077856">
    <property type="component" value="Chromosome"/>
</dbReference>